<accession>A0A9P0H8F5</accession>
<gene>
    <name evidence="1" type="ORF">NEZAVI_LOCUS7105</name>
</gene>
<organism evidence="1 2">
    <name type="scientific">Nezara viridula</name>
    <name type="common">Southern green stink bug</name>
    <name type="synonym">Cimex viridulus</name>
    <dbReference type="NCBI Taxonomy" id="85310"/>
    <lineage>
        <taxon>Eukaryota</taxon>
        <taxon>Metazoa</taxon>
        <taxon>Ecdysozoa</taxon>
        <taxon>Arthropoda</taxon>
        <taxon>Hexapoda</taxon>
        <taxon>Insecta</taxon>
        <taxon>Pterygota</taxon>
        <taxon>Neoptera</taxon>
        <taxon>Paraneoptera</taxon>
        <taxon>Hemiptera</taxon>
        <taxon>Heteroptera</taxon>
        <taxon>Panheteroptera</taxon>
        <taxon>Pentatomomorpha</taxon>
        <taxon>Pentatomoidea</taxon>
        <taxon>Pentatomidae</taxon>
        <taxon>Pentatominae</taxon>
        <taxon>Nezara</taxon>
    </lineage>
</organism>
<evidence type="ECO:0000313" key="2">
    <source>
        <dbReference type="Proteomes" id="UP001152798"/>
    </source>
</evidence>
<dbReference type="AlphaFoldDB" id="A0A9P0H8F5"/>
<proteinExistence type="predicted"/>
<dbReference type="EMBL" id="OV725079">
    <property type="protein sequence ID" value="CAH1397234.1"/>
    <property type="molecule type" value="Genomic_DNA"/>
</dbReference>
<reference evidence="1" key="1">
    <citation type="submission" date="2022-01" db="EMBL/GenBank/DDBJ databases">
        <authorList>
            <person name="King R."/>
        </authorList>
    </citation>
    <scope>NUCLEOTIDE SEQUENCE</scope>
</reference>
<keyword evidence="2" id="KW-1185">Reference proteome</keyword>
<name>A0A9P0H8F5_NEZVI</name>
<sequence length="100" mass="11406">MGRRPNGSERMDPKNEAATVIKPISIATHFPPKKSIVYIVIVADPLSWFTPLKICNINNRSNHLVFRKVGQLYQCWAYYMVADAQLNKKEKTGGSNFRKP</sequence>
<protein>
    <submittedName>
        <fullName evidence="1">Uncharacterized protein</fullName>
    </submittedName>
</protein>
<evidence type="ECO:0000313" key="1">
    <source>
        <dbReference type="EMBL" id="CAH1397234.1"/>
    </source>
</evidence>
<dbReference type="Proteomes" id="UP001152798">
    <property type="component" value="Chromosome 3"/>
</dbReference>